<dbReference type="GeneID" id="20035960"/>
<sequence length="118" mass="13467">MHLKKAEFPKNDASVKSSERRESSMCEEDEIFSNSTLSDAESCYQFWKNADRGDIFEICEEFESSEDESEVNNMEHNFDTPKLYSSIETNTVLIGMGTTVEDDTCMQDEVENPPSRGN</sequence>
<gene>
    <name evidence="2" type="ORF">C922_00686</name>
</gene>
<organism evidence="2 3">
    <name type="scientific">Plasmodium inui San Antonio 1</name>
    <dbReference type="NCBI Taxonomy" id="1237626"/>
    <lineage>
        <taxon>Eukaryota</taxon>
        <taxon>Sar</taxon>
        <taxon>Alveolata</taxon>
        <taxon>Apicomplexa</taxon>
        <taxon>Aconoidasida</taxon>
        <taxon>Haemosporida</taxon>
        <taxon>Plasmodiidae</taxon>
        <taxon>Plasmodium</taxon>
        <taxon>Plasmodium (Plasmodium)</taxon>
    </lineage>
</organism>
<accession>W7AB76</accession>
<dbReference type="VEuPathDB" id="PlasmoDB:C922_00686"/>
<feature type="compositionally biased region" description="Basic and acidic residues" evidence="1">
    <location>
        <begin position="1"/>
        <end position="10"/>
    </location>
</feature>
<evidence type="ECO:0000256" key="1">
    <source>
        <dbReference type="SAM" id="MobiDB-lite"/>
    </source>
</evidence>
<name>W7AB76_9APIC</name>
<dbReference type="RefSeq" id="XP_008814521.1">
    <property type="nucleotide sequence ID" value="XM_008816299.1"/>
</dbReference>
<feature type="region of interest" description="Disordered" evidence="1">
    <location>
        <begin position="1"/>
        <end position="28"/>
    </location>
</feature>
<keyword evidence="3" id="KW-1185">Reference proteome</keyword>
<dbReference type="Proteomes" id="UP000030640">
    <property type="component" value="Unassembled WGS sequence"/>
</dbReference>
<reference evidence="2 3" key="1">
    <citation type="submission" date="2013-02" db="EMBL/GenBank/DDBJ databases">
        <title>The Genome Sequence of Plasmodium inui San Antonio 1.</title>
        <authorList>
            <consortium name="The Broad Institute Genome Sequencing Platform"/>
            <consortium name="The Broad Institute Genome Sequencing Center for Infectious Disease"/>
            <person name="Neafsey D."/>
            <person name="Cheeseman I."/>
            <person name="Volkman S."/>
            <person name="Adams J."/>
            <person name="Walker B."/>
            <person name="Young S.K."/>
            <person name="Zeng Q."/>
            <person name="Gargeya S."/>
            <person name="Fitzgerald M."/>
            <person name="Haas B."/>
            <person name="Abouelleil A."/>
            <person name="Alvarado L."/>
            <person name="Arachchi H.M."/>
            <person name="Berlin A.M."/>
            <person name="Chapman S.B."/>
            <person name="Dewar J."/>
            <person name="Goldberg J."/>
            <person name="Griggs A."/>
            <person name="Gujja S."/>
            <person name="Hansen M."/>
            <person name="Howarth C."/>
            <person name="Imamovic A."/>
            <person name="Larimer J."/>
            <person name="McCowan C."/>
            <person name="Murphy C."/>
            <person name="Neiman D."/>
            <person name="Pearson M."/>
            <person name="Priest M."/>
            <person name="Roberts A."/>
            <person name="Saif S."/>
            <person name="Shea T."/>
            <person name="Sisk P."/>
            <person name="Sykes S."/>
            <person name="Wortman J."/>
            <person name="Nusbaum C."/>
            <person name="Birren B."/>
        </authorList>
    </citation>
    <scope>NUCLEOTIDE SEQUENCE [LARGE SCALE GENOMIC DNA]</scope>
    <source>
        <strain evidence="2 3">San Antonio 1</strain>
    </source>
</reference>
<evidence type="ECO:0000313" key="2">
    <source>
        <dbReference type="EMBL" id="EUD68995.1"/>
    </source>
</evidence>
<dbReference type="EMBL" id="KI965461">
    <property type="protein sequence ID" value="EUD68995.1"/>
    <property type="molecule type" value="Genomic_DNA"/>
</dbReference>
<evidence type="ECO:0000313" key="3">
    <source>
        <dbReference type="Proteomes" id="UP000030640"/>
    </source>
</evidence>
<dbReference type="OrthoDB" id="375337at2759"/>
<dbReference type="AlphaFoldDB" id="W7AB76"/>
<proteinExistence type="predicted"/>
<protein>
    <submittedName>
        <fullName evidence="2">Uncharacterized protein</fullName>
    </submittedName>
</protein>